<evidence type="ECO:0000259" key="3">
    <source>
        <dbReference type="Pfam" id="PF01298"/>
    </source>
</evidence>
<feature type="signal peptide" evidence="2">
    <location>
        <begin position="1"/>
        <end position="24"/>
    </location>
</feature>
<dbReference type="PROSITE" id="PS51257">
    <property type="entry name" value="PROKAR_LIPOPROTEIN"/>
    <property type="match status" value="1"/>
</dbReference>
<dbReference type="RefSeq" id="WP_146944210.1">
    <property type="nucleotide sequence ID" value="NZ_BJUL01000008.1"/>
</dbReference>
<dbReference type="Proteomes" id="UP000663479">
    <property type="component" value="Chromosome"/>
</dbReference>
<evidence type="ECO:0000313" key="5">
    <source>
        <dbReference type="Proteomes" id="UP000663479"/>
    </source>
</evidence>
<organism evidence="4 5">
    <name type="scientific">Vreelandella venusta</name>
    <dbReference type="NCBI Taxonomy" id="44935"/>
    <lineage>
        <taxon>Bacteria</taxon>
        <taxon>Pseudomonadati</taxon>
        <taxon>Pseudomonadota</taxon>
        <taxon>Gammaproteobacteria</taxon>
        <taxon>Oceanospirillales</taxon>
        <taxon>Halomonadaceae</taxon>
        <taxon>Vreelandella</taxon>
    </lineage>
</organism>
<dbReference type="AlphaFoldDB" id="A0AAQ0CI45"/>
<feature type="chain" id="PRO_5042855339" evidence="2">
    <location>
        <begin position="25"/>
        <end position="350"/>
    </location>
</feature>
<proteinExistence type="predicted"/>
<evidence type="ECO:0000313" key="4">
    <source>
        <dbReference type="EMBL" id="QRL03911.1"/>
    </source>
</evidence>
<keyword evidence="2" id="KW-0732">Signal</keyword>
<feature type="compositionally biased region" description="Gly residues" evidence="1">
    <location>
        <begin position="44"/>
        <end position="65"/>
    </location>
</feature>
<name>A0AAQ0CI45_9GAMM</name>
<reference evidence="4" key="1">
    <citation type="submission" date="2020-12" db="EMBL/GenBank/DDBJ databases">
        <title>Genome reconstruction of Halomonas venusta strain DSM 4743.</title>
        <authorList>
            <person name="Aguirre-Garrido J.F."/>
            <person name="Hernandez-Soto L.M."/>
            <person name="Martinez-Abarca F."/>
        </authorList>
    </citation>
    <scope>NUCLEOTIDE SEQUENCE</scope>
    <source>
        <strain evidence="4">4743</strain>
    </source>
</reference>
<feature type="region of interest" description="Disordered" evidence="1">
    <location>
        <begin position="29"/>
        <end position="71"/>
    </location>
</feature>
<accession>A0AAQ0CI45</accession>
<dbReference type="InterPro" id="IPR011250">
    <property type="entry name" value="OMP/PagP_B-barrel"/>
</dbReference>
<dbReference type="InterPro" id="IPR001677">
    <property type="entry name" value="TbpB_B_D"/>
</dbReference>
<feature type="domain" description="Transferrin-binding protein B C-lobe/N-lobe beta-barrel" evidence="3">
    <location>
        <begin position="214"/>
        <end position="345"/>
    </location>
</feature>
<feature type="compositionally biased region" description="Low complexity" evidence="1">
    <location>
        <begin position="29"/>
        <end position="43"/>
    </location>
</feature>
<gene>
    <name evidence="4" type="ORF">JDS37_02840</name>
</gene>
<sequence length="350" mass="34624">METIDNKGSVLKLSLLALAIVAVAGCSSGGSSSQPIDQGDPGQTDGGGGGETDGGGTDSGSGSDGGDQDFTYRTINSASDIPAGEDFALDTTTIKATPRADGSNGATINAGPTIGARAIITVLNEDANGNTRIRLQDSENGVDTTLVQDGNGSNLYLSNGGELEIFSQGQSVSSLMPSGGLNYAAYGFWSVPDGSSDLNVGFFAGGYATQNGDMPITGTASFSGAANGFSVTSNGEVVDVIGNASMNVDFAAGTLTGAMTNMTSGANVGDALSSTTPWNDVGFSGTLTDNAFSADARVTSSPNNAAALDADAAGNINGRFYGPQAAEAAGTWSLEDGSGGAAFGGFGVKQ</sequence>
<dbReference type="Gene3D" id="2.40.160.90">
    <property type="match status" value="1"/>
</dbReference>
<dbReference type="EMBL" id="CP066539">
    <property type="protein sequence ID" value="QRL03911.1"/>
    <property type="molecule type" value="Genomic_DNA"/>
</dbReference>
<dbReference type="Pfam" id="PF01298">
    <property type="entry name" value="TbpB_B_D"/>
    <property type="match status" value="1"/>
</dbReference>
<protein>
    <submittedName>
        <fullName evidence="4">Transferrin-binding protein-like solute binding protein</fullName>
    </submittedName>
</protein>
<dbReference type="SUPFAM" id="SSF56925">
    <property type="entry name" value="OMPA-like"/>
    <property type="match status" value="1"/>
</dbReference>
<evidence type="ECO:0000256" key="2">
    <source>
        <dbReference type="SAM" id="SignalP"/>
    </source>
</evidence>
<evidence type="ECO:0000256" key="1">
    <source>
        <dbReference type="SAM" id="MobiDB-lite"/>
    </source>
</evidence>